<dbReference type="GeneID" id="27727086"/>
<dbReference type="EC" id="1.1.1.179" evidence="3"/>
<dbReference type="HOGENOM" id="CLU_023194_5_2_1"/>
<protein>
    <recommendedName>
        <fullName evidence="3">D-xylose 1-dehydrogenase (NADP(+), D-xylono-1,5-lactone-forming)</fullName>
        <ecNumber evidence="3">1.1.1.179</ecNumber>
    </recommendedName>
    <alternativeName>
        <fullName evidence="4">D-xylose-NADP dehydrogenase</fullName>
    </alternativeName>
</protein>
<proteinExistence type="inferred from homology"/>
<reference evidence="7 8" key="1">
    <citation type="journal article" date="2014" name="Genome Announc.">
        <title>Draft genome sequence of the pathogenic fungus Scedosporium apiospermum.</title>
        <authorList>
            <person name="Vandeputte P."/>
            <person name="Ghamrawi S."/>
            <person name="Rechenmann M."/>
            <person name="Iltis A."/>
            <person name="Giraud S."/>
            <person name="Fleury M."/>
            <person name="Thornton C."/>
            <person name="Delhaes L."/>
            <person name="Meyer W."/>
            <person name="Papon N."/>
            <person name="Bouchara J.P."/>
        </authorList>
    </citation>
    <scope>NUCLEOTIDE SEQUENCE [LARGE SCALE GENOMIC DNA]</scope>
    <source>
        <strain evidence="7 8">IHEM 14462</strain>
    </source>
</reference>
<evidence type="ECO:0000256" key="5">
    <source>
        <dbReference type="ARBA" id="ARBA00049233"/>
    </source>
</evidence>
<comment type="caution">
    <text evidence="7">The sequence shown here is derived from an EMBL/GenBank/DDBJ whole genome shotgun (WGS) entry which is preliminary data.</text>
</comment>
<evidence type="ECO:0000256" key="3">
    <source>
        <dbReference type="ARBA" id="ARBA00038984"/>
    </source>
</evidence>
<keyword evidence="2" id="KW-0560">Oxidoreductase</keyword>
<dbReference type="Gene3D" id="3.40.50.720">
    <property type="entry name" value="NAD(P)-binding Rossmann-like Domain"/>
    <property type="match status" value="1"/>
</dbReference>
<name>A0A084G0F8_PSEDA</name>
<keyword evidence="8" id="KW-1185">Reference proteome</keyword>
<evidence type="ECO:0000256" key="1">
    <source>
        <dbReference type="ARBA" id="ARBA00010928"/>
    </source>
</evidence>
<gene>
    <name evidence="7" type="ORF">SAPIO_CDS8014</name>
</gene>
<evidence type="ECO:0000313" key="7">
    <source>
        <dbReference type="EMBL" id="KEZ40820.1"/>
    </source>
</evidence>
<evidence type="ECO:0000259" key="6">
    <source>
        <dbReference type="Pfam" id="PF01408"/>
    </source>
</evidence>
<dbReference type="GO" id="GO:0047837">
    <property type="term" value="F:D-xylose 1-dehydrogenase (NADP+) activity"/>
    <property type="evidence" value="ECO:0007669"/>
    <property type="project" value="UniProtKB-EC"/>
</dbReference>
<dbReference type="InterPro" id="IPR036291">
    <property type="entry name" value="NAD(P)-bd_dom_sf"/>
</dbReference>
<sequence>MAALASRIWSAFNPPQVEKKSTALKFGILGAAGVAPLTLIIPAKSHPEVIVQAVAARDRTKAEAFAKSHGIPEVKDSYQDILDDPNIDCVLVPLPNSLHFEWAARAIRAGKHVLLEKPSVANSTEAELLFNLPELSKPDGPVLLEAFHNRFYPSWQYFLSFVSPKDVVHAKTHSSLPWWTTGINDIHYNYPLAGGTMMSMGTYNYAALRLVFGASPEECVSCDAEAYTEGVHDKADYAFQAKFRFPGGGIGEASSSLRTEALPRTSYITVKHREVVVPDDDAKLKAASQKKLRTREVTLHGLIHGVFWHRIDVTDQYEIRDSAGKTVKKWTEKNSHKAYTFAEAGPEFADKVPGETFWMSYRHQLEQFVNKIKGRPTEYWITGEDSIEQMKMIDMAYVKSGLGPRPTSTYR</sequence>
<dbReference type="InterPro" id="IPR050984">
    <property type="entry name" value="Gfo/Idh/MocA_domain"/>
</dbReference>
<dbReference type="PANTHER" id="PTHR22604">
    <property type="entry name" value="OXIDOREDUCTASES"/>
    <property type="match status" value="1"/>
</dbReference>
<comment type="catalytic activity">
    <reaction evidence="5">
        <text>D-xylose + NADP(+) = D-xylono-1,5-lactone + NADPH + H(+)</text>
        <dbReference type="Rhea" id="RHEA:22000"/>
        <dbReference type="ChEBI" id="CHEBI:15378"/>
        <dbReference type="ChEBI" id="CHEBI:15867"/>
        <dbReference type="ChEBI" id="CHEBI:53455"/>
        <dbReference type="ChEBI" id="CHEBI:57783"/>
        <dbReference type="ChEBI" id="CHEBI:58349"/>
        <dbReference type="EC" id="1.1.1.179"/>
    </reaction>
</comment>
<evidence type="ECO:0000313" key="8">
    <source>
        <dbReference type="Proteomes" id="UP000028545"/>
    </source>
</evidence>
<evidence type="ECO:0000256" key="2">
    <source>
        <dbReference type="ARBA" id="ARBA00023002"/>
    </source>
</evidence>
<dbReference type="VEuPathDB" id="FungiDB:SAPIO_CDS8014"/>
<dbReference type="Proteomes" id="UP000028545">
    <property type="component" value="Unassembled WGS sequence"/>
</dbReference>
<dbReference type="Pfam" id="PF01408">
    <property type="entry name" value="GFO_IDH_MocA"/>
    <property type="match status" value="1"/>
</dbReference>
<organism evidence="7 8">
    <name type="scientific">Pseudallescheria apiosperma</name>
    <name type="common">Scedosporium apiospermum</name>
    <dbReference type="NCBI Taxonomy" id="563466"/>
    <lineage>
        <taxon>Eukaryota</taxon>
        <taxon>Fungi</taxon>
        <taxon>Dikarya</taxon>
        <taxon>Ascomycota</taxon>
        <taxon>Pezizomycotina</taxon>
        <taxon>Sordariomycetes</taxon>
        <taxon>Hypocreomycetidae</taxon>
        <taxon>Microascales</taxon>
        <taxon>Microascaceae</taxon>
        <taxon>Scedosporium</taxon>
    </lineage>
</organism>
<dbReference type="GO" id="GO:0000166">
    <property type="term" value="F:nucleotide binding"/>
    <property type="evidence" value="ECO:0007669"/>
    <property type="project" value="InterPro"/>
</dbReference>
<dbReference type="RefSeq" id="XP_016640619.1">
    <property type="nucleotide sequence ID" value="XM_016789746.1"/>
</dbReference>
<evidence type="ECO:0000256" key="4">
    <source>
        <dbReference type="ARBA" id="ARBA00042988"/>
    </source>
</evidence>
<comment type="similarity">
    <text evidence="1">Belongs to the Gfo/Idh/MocA family.</text>
</comment>
<dbReference type="OMA" id="YQFHPAW"/>
<dbReference type="KEGG" id="sapo:SAPIO_CDS8014"/>
<dbReference type="OrthoDB" id="6417021at2759"/>
<dbReference type="InterPro" id="IPR000683">
    <property type="entry name" value="Gfo/Idh/MocA-like_OxRdtase_N"/>
</dbReference>
<accession>A0A084G0F8</accession>
<dbReference type="SUPFAM" id="SSF55347">
    <property type="entry name" value="Glyceraldehyde-3-phosphate dehydrogenase-like, C-terminal domain"/>
    <property type="match status" value="1"/>
</dbReference>
<dbReference type="PANTHER" id="PTHR22604:SF105">
    <property type="entry name" value="TRANS-1,2-DIHYDROBENZENE-1,2-DIOL DEHYDROGENASE"/>
    <property type="match status" value="1"/>
</dbReference>
<dbReference type="SUPFAM" id="SSF51735">
    <property type="entry name" value="NAD(P)-binding Rossmann-fold domains"/>
    <property type="match status" value="1"/>
</dbReference>
<dbReference type="EMBL" id="JOWA01000116">
    <property type="protein sequence ID" value="KEZ40820.1"/>
    <property type="molecule type" value="Genomic_DNA"/>
</dbReference>
<feature type="domain" description="Gfo/Idh/MocA-like oxidoreductase N-terminal" evidence="6">
    <location>
        <begin position="25"/>
        <end position="131"/>
    </location>
</feature>
<dbReference type="AlphaFoldDB" id="A0A084G0F8"/>
<dbReference type="Gene3D" id="3.30.360.10">
    <property type="entry name" value="Dihydrodipicolinate Reductase, domain 2"/>
    <property type="match status" value="1"/>
</dbReference>